<dbReference type="InterPro" id="IPR000086">
    <property type="entry name" value="NUDIX_hydrolase_dom"/>
</dbReference>
<name>A0A481Z3W3_9VIRU</name>
<dbReference type="PANTHER" id="PTHR43736:SF1">
    <property type="entry name" value="DIHYDRONEOPTERIN TRIPHOSPHATE DIPHOSPHATASE"/>
    <property type="match status" value="1"/>
</dbReference>
<dbReference type="PANTHER" id="PTHR43736">
    <property type="entry name" value="ADP-RIBOSE PYROPHOSPHATASE"/>
    <property type="match status" value="1"/>
</dbReference>
<reference evidence="2" key="1">
    <citation type="journal article" date="2019" name="MBio">
        <title>Virus Genomes from Deep Sea Sediments Expand the Ocean Megavirome and Support Independent Origins of Viral Gigantism.</title>
        <authorList>
            <person name="Backstrom D."/>
            <person name="Yutin N."/>
            <person name="Jorgensen S.L."/>
            <person name="Dharamshi J."/>
            <person name="Homa F."/>
            <person name="Zaremba-Niedwiedzka K."/>
            <person name="Spang A."/>
            <person name="Wolf Y.I."/>
            <person name="Koonin E.V."/>
            <person name="Ettema T.J."/>
        </authorList>
    </citation>
    <scope>NUCLEOTIDE SEQUENCE</scope>
</reference>
<dbReference type="PROSITE" id="PS51462">
    <property type="entry name" value="NUDIX"/>
    <property type="match status" value="1"/>
</dbReference>
<dbReference type="CDD" id="cd18873">
    <property type="entry name" value="NUDIX_NadM_like"/>
    <property type="match status" value="1"/>
</dbReference>
<feature type="domain" description="Nudix hydrolase" evidence="1">
    <location>
        <begin position="181"/>
        <end position="313"/>
    </location>
</feature>
<sequence length="314" mass="36048">MKSIGDFVEKYLRMFIIFITNYLPVKVIRDDDGVPFLYRYYIFSFGNNGSGIVIHRFVKSDPGRGYHDHPWKNGVSFIVSGEYEERILVNKNTTDYTTHIRKRFQFNHVDGIKTFHRVMIEEGKDAWTIFAFQKRSKTWNMVSLRGKSTAMSTTVQDTDGGWWNTVGKGKSIHSHIPLQGKVIATVDIVVIANNSKVLLIKRGKTPFVGEWAFPGGRIEQKDKDIMTAAKRELREETNLDGITLKYYKTIGNNTRDPRGFSLTNVFTCTMMTTPGNVKAGDDAVDYKWFDLKKLPKMAFDHGEIINDVQKNMYT</sequence>
<keyword evidence="2" id="KW-0378">Hydrolase</keyword>
<organism evidence="2">
    <name type="scientific">Pithovirus LCPAC101</name>
    <dbReference type="NCBI Taxonomy" id="2506586"/>
    <lineage>
        <taxon>Viruses</taxon>
        <taxon>Pithoviruses</taxon>
    </lineage>
</organism>
<proteinExistence type="predicted"/>
<dbReference type="EMBL" id="MK500439">
    <property type="protein sequence ID" value="QBK89718.1"/>
    <property type="molecule type" value="Genomic_DNA"/>
</dbReference>
<evidence type="ECO:0000259" key="1">
    <source>
        <dbReference type="PROSITE" id="PS51462"/>
    </source>
</evidence>
<dbReference type="SUPFAM" id="SSF55811">
    <property type="entry name" value="Nudix"/>
    <property type="match status" value="1"/>
</dbReference>
<protein>
    <submittedName>
        <fullName evidence="2">NUDIX hydrolase</fullName>
    </submittedName>
</protein>
<dbReference type="InterPro" id="IPR015797">
    <property type="entry name" value="NUDIX_hydrolase-like_dom_sf"/>
</dbReference>
<accession>A0A481Z3W3</accession>
<gene>
    <name evidence="2" type="ORF">LCPAC101_00010</name>
</gene>
<dbReference type="Gene3D" id="3.90.79.10">
    <property type="entry name" value="Nucleoside Triphosphate Pyrophosphohydrolase"/>
    <property type="match status" value="1"/>
</dbReference>
<dbReference type="GO" id="GO:0016787">
    <property type="term" value="F:hydrolase activity"/>
    <property type="evidence" value="ECO:0007669"/>
    <property type="project" value="UniProtKB-KW"/>
</dbReference>
<evidence type="ECO:0000313" key="2">
    <source>
        <dbReference type="EMBL" id="QBK89718.1"/>
    </source>
</evidence>
<dbReference type="Pfam" id="PF00293">
    <property type="entry name" value="NUDIX"/>
    <property type="match status" value="1"/>
</dbReference>